<reference evidence="2 3" key="1">
    <citation type="journal article" date="2020" name="Biotechnol. Biofuels">
        <title>New insights from the biogas microbiome by comprehensive genome-resolved metagenomics of nearly 1600 species originating from multiple anaerobic digesters.</title>
        <authorList>
            <person name="Campanaro S."/>
            <person name="Treu L."/>
            <person name="Rodriguez-R L.M."/>
            <person name="Kovalovszki A."/>
            <person name="Ziels R.M."/>
            <person name="Maus I."/>
            <person name="Zhu X."/>
            <person name="Kougias P.G."/>
            <person name="Basile A."/>
            <person name="Luo G."/>
            <person name="Schluter A."/>
            <person name="Konstantinidis K.T."/>
            <person name="Angelidaki I."/>
        </authorList>
    </citation>
    <scope>NUCLEOTIDE SEQUENCE [LARGE SCALE GENOMIC DNA]</scope>
    <source>
        <strain evidence="2">AS05jafATM_89</strain>
    </source>
</reference>
<feature type="transmembrane region" description="Helical" evidence="1">
    <location>
        <begin position="100"/>
        <end position="118"/>
    </location>
</feature>
<dbReference type="EMBL" id="DUTP01000002">
    <property type="protein sequence ID" value="HHX99232.1"/>
    <property type="molecule type" value="Genomic_DNA"/>
</dbReference>
<comment type="caution">
    <text evidence="2">The sequence shown here is derived from an EMBL/GenBank/DDBJ whole genome shotgun (WGS) entry which is preliminary data.</text>
</comment>
<sequence>MFLLIVAAILLGIWILIRNKKYIFFTLTSFTAATIITTLVLLLANIIFKIQITYIFQLTPIIVFVINFIYISMSVGFFISKKMMKNINVEKLQKEFLKDSFLISIFVTLMSLALIFFLNQPATTFILITSVIIILTTWVNYFLFPLFFKQKNG</sequence>
<dbReference type="Proteomes" id="UP000576550">
    <property type="component" value="Unassembled WGS sequence"/>
</dbReference>
<protein>
    <submittedName>
        <fullName evidence="2">Uncharacterized protein</fullName>
    </submittedName>
</protein>
<keyword evidence="1" id="KW-0812">Transmembrane</keyword>
<feature type="transmembrane region" description="Helical" evidence="1">
    <location>
        <begin position="22"/>
        <end position="48"/>
    </location>
</feature>
<evidence type="ECO:0000256" key="1">
    <source>
        <dbReference type="SAM" id="Phobius"/>
    </source>
</evidence>
<keyword evidence="1" id="KW-1133">Transmembrane helix</keyword>
<gene>
    <name evidence="2" type="ORF">GX533_00915</name>
</gene>
<proteinExistence type="predicted"/>
<accession>A0A832QEX3</accession>
<keyword evidence="1" id="KW-0472">Membrane</keyword>
<feature type="transmembrane region" description="Helical" evidence="1">
    <location>
        <begin position="54"/>
        <end position="79"/>
    </location>
</feature>
<feature type="transmembrane region" description="Helical" evidence="1">
    <location>
        <begin position="124"/>
        <end position="148"/>
    </location>
</feature>
<organism evidence="2 3">
    <name type="scientific">Candidatus Dojkabacteria bacterium</name>
    <dbReference type="NCBI Taxonomy" id="2099670"/>
    <lineage>
        <taxon>Bacteria</taxon>
        <taxon>Candidatus Dojkabacteria</taxon>
    </lineage>
</organism>
<evidence type="ECO:0000313" key="3">
    <source>
        <dbReference type="Proteomes" id="UP000576550"/>
    </source>
</evidence>
<dbReference type="AlphaFoldDB" id="A0A832QEX3"/>
<name>A0A832QEX3_9BACT</name>
<evidence type="ECO:0000313" key="2">
    <source>
        <dbReference type="EMBL" id="HHX99232.1"/>
    </source>
</evidence>